<dbReference type="Proteomes" id="UP000807353">
    <property type="component" value="Unassembled WGS sequence"/>
</dbReference>
<dbReference type="EMBL" id="MU150310">
    <property type="protein sequence ID" value="KAF9459795.1"/>
    <property type="molecule type" value="Genomic_DNA"/>
</dbReference>
<dbReference type="AlphaFoldDB" id="A0A9P5XZU9"/>
<keyword evidence="2" id="KW-1185">Reference proteome</keyword>
<dbReference type="OrthoDB" id="3204049at2759"/>
<evidence type="ECO:0000313" key="1">
    <source>
        <dbReference type="EMBL" id="KAF9459795.1"/>
    </source>
</evidence>
<organism evidence="1 2">
    <name type="scientific">Collybia nuda</name>
    <dbReference type="NCBI Taxonomy" id="64659"/>
    <lineage>
        <taxon>Eukaryota</taxon>
        <taxon>Fungi</taxon>
        <taxon>Dikarya</taxon>
        <taxon>Basidiomycota</taxon>
        <taxon>Agaricomycotina</taxon>
        <taxon>Agaricomycetes</taxon>
        <taxon>Agaricomycetidae</taxon>
        <taxon>Agaricales</taxon>
        <taxon>Tricholomatineae</taxon>
        <taxon>Clitocybaceae</taxon>
        <taxon>Collybia</taxon>
    </lineage>
</organism>
<reference evidence="1" key="1">
    <citation type="submission" date="2020-11" db="EMBL/GenBank/DDBJ databases">
        <authorList>
            <consortium name="DOE Joint Genome Institute"/>
            <person name="Ahrendt S."/>
            <person name="Riley R."/>
            <person name="Andreopoulos W."/>
            <person name="Labutti K."/>
            <person name="Pangilinan J."/>
            <person name="Ruiz-Duenas F.J."/>
            <person name="Barrasa J.M."/>
            <person name="Sanchez-Garcia M."/>
            <person name="Camarero S."/>
            <person name="Miyauchi S."/>
            <person name="Serrano A."/>
            <person name="Linde D."/>
            <person name="Babiker R."/>
            <person name="Drula E."/>
            <person name="Ayuso-Fernandez I."/>
            <person name="Pacheco R."/>
            <person name="Padilla G."/>
            <person name="Ferreira P."/>
            <person name="Barriuso J."/>
            <person name="Kellner H."/>
            <person name="Castanera R."/>
            <person name="Alfaro M."/>
            <person name="Ramirez L."/>
            <person name="Pisabarro A.G."/>
            <person name="Kuo A."/>
            <person name="Tritt A."/>
            <person name="Lipzen A."/>
            <person name="He G."/>
            <person name="Yan M."/>
            <person name="Ng V."/>
            <person name="Cullen D."/>
            <person name="Martin F."/>
            <person name="Rosso M.-N."/>
            <person name="Henrissat B."/>
            <person name="Hibbett D."/>
            <person name="Martinez A.T."/>
            <person name="Grigoriev I.V."/>
        </authorList>
    </citation>
    <scope>NUCLEOTIDE SEQUENCE</scope>
    <source>
        <strain evidence="1">CBS 247.69</strain>
    </source>
</reference>
<gene>
    <name evidence="1" type="ORF">BDZ94DRAFT_987331</name>
</gene>
<proteinExistence type="predicted"/>
<protein>
    <submittedName>
        <fullName evidence="1">Uncharacterized protein</fullName>
    </submittedName>
</protein>
<accession>A0A9P5XZU9</accession>
<name>A0A9P5XZU9_9AGAR</name>
<evidence type="ECO:0000313" key="2">
    <source>
        <dbReference type="Proteomes" id="UP000807353"/>
    </source>
</evidence>
<comment type="caution">
    <text evidence="1">The sequence shown here is derived from an EMBL/GenBank/DDBJ whole genome shotgun (WGS) entry which is preliminary data.</text>
</comment>
<sequence length="299" mass="35261">MHQEHNIPWLTAASHFKFIRNNPQRTPRQTGLFARNHPRQTEDLNHFSRVFAQTIATFSQTERAKHLESFPSPSTGKLFSDDFRDRYPEYLNKDNQLIEYWISRAKYGDAYQEGPYYNTSEGDLSDVVKILMNESQLPTLLMLARHPQIPLRYLLNLSWGHHFGFSRVAETAMGLYIFFNFASAADILRGGEYLEIDRYRRILHSSVQSMDYCAQQLPHRAFFGWSNQRLPPARVQVHGDLNRLQEYLKELFRLLYQYDIVIRECGVDPEWESVIISAFRYDVFRGLKINYGQHPLEFI</sequence>